<comment type="similarity">
    <text evidence="3 9">Belongs to the nonaspanin (TM9SF) (TC 9.A.2) family.</text>
</comment>
<evidence type="ECO:0000256" key="8">
    <source>
        <dbReference type="ARBA" id="ARBA00023136"/>
    </source>
</evidence>
<proteinExistence type="inferred from homology"/>
<feature type="transmembrane region" description="Helical" evidence="9">
    <location>
        <begin position="423"/>
        <end position="446"/>
    </location>
</feature>
<feature type="transmembrane region" description="Helical" evidence="9">
    <location>
        <begin position="391"/>
        <end position="411"/>
    </location>
</feature>
<name>A0ABN7RUK2_OIKDI</name>
<dbReference type="InterPro" id="IPR004240">
    <property type="entry name" value="EMP70"/>
</dbReference>
<reference evidence="10 11" key="1">
    <citation type="submission" date="2021-04" db="EMBL/GenBank/DDBJ databases">
        <authorList>
            <person name="Bliznina A."/>
        </authorList>
    </citation>
    <scope>NUCLEOTIDE SEQUENCE [LARGE SCALE GENOMIC DNA]</scope>
</reference>
<keyword evidence="8 9" id="KW-0472">Membrane</keyword>
<evidence type="ECO:0000256" key="9">
    <source>
        <dbReference type="RuleBase" id="RU363079"/>
    </source>
</evidence>
<evidence type="ECO:0000256" key="3">
    <source>
        <dbReference type="ARBA" id="ARBA00005227"/>
    </source>
</evidence>
<dbReference type="Proteomes" id="UP001158576">
    <property type="component" value="Chromosome PAR"/>
</dbReference>
<evidence type="ECO:0000256" key="4">
    <source>
        <dbReference type="ARBA" id="ARBA00022692"/>
    </source>
</evidence>
<feature type="transmembrane region" description="Helical" evidence="9">
    <location>
        <begin position="577"/>
        <end position="606"/>
    </location>
</feature>
<feature type="transmembrane region" description="Helical" evidence="9">
    <location>
        <begin position="350"/>
        <end position="370"/>
    </location>
</feature>
<keyword evidence="5 9" id="KW-0732">Signal</keyword>
<feature type="signal peptide" evidence="9">
    <location>
        <begin position="1"/>
        <end position="17"/>
    </location>
</feature>
<dbReference type="PANTHER" id="PTHR10766">
    <property type="entry name" value="TRANSMEMBRANE 9 SUPERFAMILY PROTEIN"/>
    <property type="match status" value="1"/>
</dbReference>
<evidence type="ECO:0000256" key="7">
    <source>
        <dbReference type="ARBA" id="ARBA00023034"/>
    </source>
</evidence>
<sequence length="616" mass="70452">MAKGLWGLVALLQHASAFYVPGVAPIDFAQEDKVEIKAVKMTSSKTQLPYEYYSLPLCKPEKVVYQTENLGEVLRGDRIVNTNYDVRVGVDQECTILCTQPITSEERDAFVKKIKEAYTVHLLADNLPIATKWKLEDDVTQYEHGYKLGIVDGEDLFINNHLELNIKYNKQFDDVLGEQYRVVAFEVSPKSVATTNPGDDNSCSIDVNDKHMKIDDTVSQISFSYSVHWEESQIRWASRWDTYLEMGDVQIHWFSIVNSIVVVFFLAGILAMIIVRTLRRDIAQYNKEDDELDEAMEETGWKLVHGDVFRPPQYSSILCAFIGSGVQIGLMAMITIVVAMFGMLSPSARGSLVTAGFFLFMFMGIFSGYFSGRLYKTVRGQSWKSAAIWTGLLYPSITFGTCFLLNFFIWGQKSSGAVPFTTMLAILCMWFGVSLPLVMTGYYFGFRKQPYEAPVRTNQIPRQVPDQPWYMNSFVSLLMSGVLPFGAVFIELFFIFTALWENEFYYLFGFLFLVFIILIIACSQIAIVMVYFQLCAEDYNWWWRSFFVGSGSAFYVFLYSIFYFYTKLEITSFVPTLLYFGYTALITLTFAIFTGTISFYASFAFINKIYGQIKID</sequence>
<evidence type="ECO:0000256" key="2">
    <source>
        <dbReference type="ARBA" id="ARBA00004555"/>
    </source>
</evidence>
<feature type="transmembrane region" description="Helical" evidence="9">
    <location>
        <begin position="253"/>
        <end position="275"/>
    </location>
</feature>
<feature type="transmembrane region" description="Helical" evidence="9">
    <location>
        <begin position="317"/>
        <end position="344"/>
    </location>
</feature>
<keyword evidence="4 9" id="KW-0812">Transmembrane</keyword>
<feature type="transmembrane region" description="Helical" evidence="9">
    <location>
        <begin position="546"/>
        <end position="565"/>
    </location>
</feature>
<protein>
    <recommendedName>
        <fullName evidence="9">Transmembrane 9 superfamily member</fullName>
    </recommendedName>
</protein>
<keyword evidence="11" id="KW-1185">Reference proteome</keyword>
<organism evidence="10 11">
    <name type="scientific">Oikopleura dioica</name>
    <name type="common">Tunicate</name>
    <dbReference type="NCBI Taxonomy" id="34765"/>
    <lineage>
        <taxon>Eukaryota</taxon>
        <taxon>Metazoa</taxon>
        <taxon>Chordata</taxon>
        <taxon>Tunicata</taxon>
        <taxon>Appendicularia</taxon>
        <taxon>Copelata</taxon>
        <taxon>Oikopleuridae</taxon>
        <taxon>Oikopleura</taxon>
    </lineage>
</organism>
<keyword evidence="6 9" id="KW-1133">Transmembrane helix</keyword>
<evidence type="ECO:0000256" key="1">
    <source>
        <dbReference type="ARBA" id="ARBA00004141"/>
    </source>
</evidence>
<evidence type="ECO:0000313" key="11">
    <source>
        <dbReference type="Proteomes" id="UP001158576"/>
    </source>
</evidence>
<evidence type="ECO:0000256" key="6">
    <source>
        <dbReference type="ARBA" id="ARBA00022989"/>
    </source>
</evidence>
<feature type="transmembrane region" description="Helical" evidence="9">
    <location>
        <begin position="506"/>
        <end position="534"/>
    </location>
</feature>
<keyword evidence="7" id="KW-0333">Golgi apparatus</keyword>
<feature type="chain" id="PRO_5044978325" description="Transmembrane 9 superfamily member" evidence="9">
    <location>
        <begin position="18"/>
        <end position="616"/>
    </location>
</feature>
<dbReference type="PANTHER" id="PTHR10766:SF55">
    <property type="entry name" value="TRANSMEMBRANE 9 SUPERFAMILY MEMBER 4"/>
    <property type="match status" value="1"/>
</dbReference>
<feature type="transmembrane region" description="Helical" evidence="9">
    <location>
        <begin position="477"/>
        <end position="500"/>
    </location>
</feature>
<dbReference type="Pfam" id="PF02990">
    <property type="entry name" value="EMP70"/>
    <property type="match status" value="1"/>
</dbReference>
<evidence type="ECO:0000313" key="10">
    <source>
        <dbReference type="EMBL" id="CAG5086333.1"/>
    </source>
</evidence>
<dbReference type="EMBL" id="OU015568">
    <property type="protein sequence ID" value="CAG5086333.1"/>
    <property type="molecule type" value="Genomic_DNA"/>
</dbReference>
<accession>A0ABN7RUK2</accession>
<gene>
    <name evidence="10" type="ORF">OKIOD_LOCUS2737</name>
</gene>
<evidence type="ECO:0000256" key="5">
    <source>
        <dbReference type="ARBA" id="ARBA00022729"/>
    </source>
</evidence>
<comment type="subcellular location">
    <subcellularLocation>
        <location evidence="2">Golgi apparatus</location>
    </subcellularLocation>
    <subcellularLocation>
        <location evidence="1">Membrane</location>
        <topology evidence="1">Multi-pass membrane protein</topology>
    </subcellularLocation>
</comment>